<organism evidence="2">
    <name type="scientific">bioreactor metagenome</name>
    <dbReference type="NCBI Taxonomy" id="1076179"/>
    <lineage>
        <taxon>unclassified sequences</taxon>
        <taxon>metagenomes</taxon>
        <taxon>ecological metagenomes</taxon>
    </lineage>
</organism>
<dbReference type="EMBL" id="VSSQ01028447">
    <property type="protein sequence ID" value="MPM78176.1"/>
    <property type="molecule type" value="Genomic_DNA"/>
</dbReference>
<comment type="caution">
    <text evidence="2">The sequence shown here is derived from an EMBL/GenBank/DDBJ whole genome shotgun (WGS) entry which is preliminary data.</text>
</comment>
<protein>
    <submittedName>
        <fullName evidence="2">Uncharacterized protein</fullName>
    </submittedName>
</protein>
<reference evidence="2" key="1">
    <citation type="submission" date="2019-08" db="EMBL/GenBank/DDBJ databases">
        <authorList>
            <person name="Kucharzyk K."/>
            <person name="Murdoch R.W."/>
            <person name="Higgins S."/>
            <person name="Loffler F."/>
        </authorList>
    </citation>
    <scope>NUCLEOTIDE SEQUENCE</scope>
</reference>
<dbReference type="AlphaFoldDB" id="A0A645CMD1"/>
<feature type="compositionally biased region" description="Basic and acidic residues" evidence="1">
    <location>
        <begin position="49"/>
        <end position="67"/>
    </location>
</feature>
<gene>
    <name evidence="2" type="ORF">SDC9_125187</name>
</gene>
<sequence>MTEDMCSVLSCGAGAVTKLVNKGMIERLYSYKYPTEYLSFPDKTNNNLKKLESNLDRNRKPTDVTKA</sequence>
<accession>A0A645CMD1</accession>
<name>A0A645CMD1_9ZZZZ</name>
<evidence type="ECO:0000256" key="1">
    <source>
        <dbReference type="SAM" id="MobiDB-lite"/>
    </source>
</evidence>
<proteinExistence type="predicted"/>
<feature type="region of interest" description="Disordered" evidence="1">
    <location>
        <begin position="48"/>
        <end position="67"/>
    </location>
</feature>
<evidence type="ECO:0000313" key="2">
    <source>
        <dbReference type="EMBL" id="MPM78176.1"/>
    </source>
</evidence>